<feature type="transmembrane region" description="Helical" evidence="3">
    <location>
        <begin position="97"/>
        <end position="116"/>
    </location>
</feature>
<accession>X6P0K6</accession>
<feature type="compositionally biased region" description="Basic and acidic residues" evidence="2">
    <location>
        <begin position="308"/>
        <end position="346"/>
    </location>
</feature>
<organism evidence="4 5">
    <name type="scientific">Reticulomyxa filosa</name>
    <dbReference type="NCBI Taxonomy" id="46433"/>
    <lineage>
        <taxon>Eukaryota</taxon>
        <taxon>Sar</taxon>
        <taxon>Rhizaria</taxon>
        <taxon>Retaria</taxon>
        <taxon>Foraminifera</taxon>
        <taxon>Monothalamids</taxon>
        <taxon>Reticulomyxidae</taxon>
        <taxon>Reticulomyxa</taxon>
    </lineage>
</organism>
<evidence type="ECO:0000256" key="3">
    <source>
        <dbReference type="SAM" id="Phobius"/>
    </source>
</evidence>
<feature type="compositionally biased region" description="Low complexity" evidence="2">
    <location>
        <begin position="658"/>
        <end position="671"/>
    </location>
</feature>
<feature type="region of interest" description="Disordered" evidence="2">
    <location>
        <begin position="628"/>
        <end position="671"/>
    </location>
</feature>
<keyword evidence="3" id="KW-1133">Transmembrane helix</keyword>
<comment type="caution">
    <text evidence="4">The sequence shown here is derived from an EMBL/GenBank/DDBJ whole genome shotgun (WGS) entry which is preliminary data.</text>
</comment>
<proteinExistence type="predicted"/>
<protein>
    <submittedName>
        <fullName evidence="4">Cell wall surface anchor family protein</fullName>
    </submittedName>
</protein>
<dbReference type="EMBL" id="ASPP01004490">
    <property type="protein sequence ID" value="ETO32095.1"/>
    <property type="molecule type" value="Genomic_DNA"/>
</dbReference>
<evidence type="ECO:0000313" key="4">
    <source>
        <dbReference type="EMBL" id="ETO32095.1"/>
    </source>
</evidence>
<keyword evidence="5" id="KW-1185">Reference proteome</keyword>
<keyword evidence="3" id="KW-0812">Transmembrane</keyword>
<gene>
    <name evidence="4" type="ORF">RFI_05021</name>
</gene>
<sequence>MLGNARDEEYSQTEAPLNEFGARANCHSTSAKPFQDLSVNISPTLSQDRVLHFEKTPKDFPHTDSPIEKIYVSPTMLTEMQSIPEHKVMHKKNKKKVYHPFFFFPIFFIVLTPKIVNTSMKKSIEYGGIQLSGVDAIAFEDYKKSLELKMEGSIAMFVNDNQKYVEKSLHDYKSEKEAALKNMNLSAERLHQQKKKIEKEVRVLQSRIEEQLEQNKKDCKKQLEQIYHQRLKDFVIEKANRLKKENENNRPIADEEKEKKTPFAKAKMVGFPLDRNIQLPLSAQISDDDTSSVDNAINDTYVSTLEKEEKKIDINNPNNDHEKVDEKRSNDTHDKQTSSNPHHDIHTQNVSEINTITSSTQIQMHNGGDVYTTTDVNPQPHVITSLITPLSTPRLLPPPPPICGPGYLAFRPFYYSSPPQHDPTCYQSGVLVEGTSNDTSVNGASQFNVCRDHASLIDQTMSQTSLQNEEASNVKVALKNKSKKTYVNASQERQTPTKKQVRFVAYNKPDAGNSVDTTFREKTRLEEDFRDNEQTEQMNLLKQLRKSVQNIINNNKIKDSGPKGNIETFQTILTVYYGLNQLIDKQKKQITEILKYSKTNESSFCENVDRDQDNTDAVPLRKADIVPSRGNERLETISKSQNNSEINTECGNSKNEISSSTKLSKNSNTTSDTSIQLIVPVTVTSKKKKKRSKRAPPYSHRYAITLLFFEVKHFDCTNIHRSTASASKNSESHTKRSHHKKKLNKNSESVRTKKKQKSFTPNEEMFTF</sequence>
<name>X6P0K6_RETFI</name>
<feature type="region of interest" description="Disordered" evidence="2">
    <location>
        <begin position="308"/>
        <end position="349"/>
    </location>
</feature>
<evidence type="ECO:0000313" key="5">
    <source>
        <dbReference type="Proteomes" id="UP000023152"/>
    </source>
</evidence>
<feature type="coiled-coil region" evidence="1">
    <location>
        <begin position="173"/>
        <end position="229"/>
    </location>
</feature>
<dbReference type="AlphaFoldDB" id="X6P0K6"/>
<feature type="region of interest" description="Disordered" evidence="2">
    <location>
        <begin position="723"/>
        <end position="768"/>
    </location>
</feature>
<keyword evidence="1" id="KW-0175">Coiled coil</keyword>
<evidence type="ECO:0000256" key="1">
    <source>
        <dbReference type="SAM" id="Coils"/>
    </source>
</evidence>
<feature type="compositionally biased region" description="Basic residues" evidence="2">
    <location>
        <begin position="735"/>
        <end position="744"/>
    </location>
</feature>
<evidence type="ECO:0000256" key="2">
    <source>
        <dbReference type="SAM" id="MobiDB-lite"/>
    </source>
</evidence>
<reference evidence="4 5" key="1">
    <citation type="journal article" date="2013" name="Curr. Biol.">
        <title>The Genome of the Foraminiferan Reticulomyxa filosa.</title>
        <authorList>
            <person name="Glockner G."/>
            <person name="Hulsmann N."/>
            <person name="Schleicher M."/>
            <person name="Noegel A.A."/>
            <person name="Eichinger L."/>
            <person name="Gallinger C."/>
            <person name="Pawlowski J."/>
            <person name="Sierra R."/>
            <person name="Euteneuer U."/>
            <person name="Pillet L."/>
            <person name="Moustafa A."/>
            <person name="Platzer M."/>
            <person name="Groth M."/>
            <person name="Szafranski K."/>
            <person name="Schliwa M."/>
        </authorList>
    </citation>
    <scope>NUCLEOTIDE SEQUENCE [LARGE SCALE GENOMIC DNA]</scope>
</reference>
<dbReference type="Proteomes" id="UP000023152">
    <property type="component" value="Unassembled WGS sequence"/>
</dbReference>
<feature type="compositionally biased region" description="Polar residues" evidence="2">
    <location>
        <begin position="637"/>
        <end position="657"/>
    </location>
</feature>
<keyword evidence="3" id="KW-0472">Membrane</keyword>